<evidence type="ECO:0000313" key="11">
    <source>
        <dbReference type="Proteomes" id="UP000321118"/>
    </source>
</evidence>
<feature type="domain" description="PUA" evidence="9">
    <location>
        <begin position="284"/>
        <end position="363"/>
    </location>
</feature>
<keyword evidence="5 8" id="KW-0547">Nucleotide-binding</keyword>
<dbReference type="HAMAP" id="MF_00456">
    <property type="entry name" value="ProB"/>
    <property type="match status" value="1"/>
</dbReference>
<comment type="similarity">
    <text evidence="8">Belongs to the glutamate 5-kinase family.</text>
</comment>
<dbReference type="SUPFAM" id="SSF53633">
    <property type="entry name" value="Carbamate kinase-like"/>
    <property type="match status" value="1"/>
</dbReference>
<accession>A0A510V3V8</accession>
<dbReference type="GO" id="GO:0005829">
    <property type="term" value="C:cytosol"/>
    <property type="evidence" value="ECO:0007669"/>
    <property type="project" value="TreeGrafter"/>
</dbReference>
<organism evidence="10 11">
    <name type="scientific">Cellulomonas xylanilytica</name>
    <dbReference type="NCBI Taxonomy" id="233583"/>
    <lineage>
        <taxon>Bacteria</taxon>
        <taxon>Bacillati</taxon>
        <taxon>Actinomycetota</taxon>
        <taxon>Actinomycetes</taxon>
        <taxon>Micrococcales</taxon>
        <taxon>Cellulomonadaceae</taxon>
        <taxon>Cellulomonas</taxon>
    </lineage>
</organism>
<dbReference type="InterPro" id="IPR036974">
    <property type="entry name" value="PUA_sf"/>
</dbReference>
<dbReference type="GO" id="GO:0055129">
    <property type="term" value="P:L-proline biosynthetic process"/>
    <property type="evidence" value="ECO:0007669"/>
    <property type="project" value="UniProtKB-UniRule"/>
</dbReference>
<dbReference type="CDD" id="cd04242">
    <property type="entry name" value="AAK_G5K_ProB"/>
    <property type="match status" value="1"/>
</dbReference>
<evidence type="ECO:0000256" key="4">
    <source>
        <dbReference type="ARBA" id="ARBA00022679"/>
    </source>
</evidence>
<evidence type="ECO:0000256" key="7">
    <source>
        <dbReference type="ARBA" id="ARBA00022840"/>
    </source>
</evidence>
<dbReference type="PIRSF" id="PIRSF000729">
    <property type="entry name" value="GK"/>
    <property type="match status" value="1"/>
</dbReference>
<feature type="binding site" evidence="8">
    <location>
        <begin position="180"/>
        <end position="181"/>
    </location>
    <ligand>
        <name>ATP</name>
        <dbReference type="ChEBI" id="CHEBI:30616"/>
    </ligand>
</feature>
<keyword evidence="7 8" id="KW-0067">ATP-binding</keyword>
<dbReference type="UniPathway" id="UPA00098">
    <property type="reaction ID" value="UER00359"/>
</dbReference>
<gene>
    <name evidence="8 10" type="primary">proB</name>
    <name evidence="10" type="ORF">CXY01_20770</name>
</gene>
<comment type="catalytic activity">
    <reaction evidence="8">
        <text>L-glutamate + ATP = L-glutamyl 5-phosphate + ADP</text>
        <dbReference type="Rhea" id="RHEA:14877"/>
        <dbReference type="ChEBI" id="CHEBI:29985"/>
        <dbReference type="ChEBI" id="CHEBI:30616"/>
        <dbReference type="ChEBI" id="CHEBI:58274"/>
        <dbReference type="ChEBI" id="CHEBI:456216"/>
        <dbReference type="EC" id="2.7.2.11"/>
    </reaction>
</comment>
<feature type="binding site" evidence="8">
    <location>
        <position position="160"/>
    </location>
    <ligand>
        <name>substrate</name>
    </ligand>
</feature>
<dbReference type="SMART" id="SM00359">
    <property type="entry name" value="PUA"/>
    <property type="match status" value="1"/>
</dbReference>
<dbReference type="PROSITE" id="PS50890">
    <property type="entry name" value="PUA"/>
    <property type="match status" value="1"/>
</dbReference>
<dbReference type="GO" id="GO:0004349">
    <property type="term" value="F:glutamate 5-kinase activity"/>
    <property type="evidence" value="ECO:0007669"/>
    <property type="project" value="UniProtKB-UniRule"/>
</dbReference>
<dbReference type="SUPFAM" id="SSF88697">
    <property type="entry name" value="PUA domain-like"/>
    <property type="match status" value="1"/>
</dbReference>
<evidence type="ECO:0000256" key="2">
    <source>
        <dbReference type="ARBA" id="ARBA00022605"/>
    </source>
</evidence>
<proteinExistence type="inferred from homology"/>
<dbReference type="InterPro" id="IPR041739">
    <property type="entry name" value="G5K_ProB"/>
</dbReference>
<dbReference type="PRINTS" id="PR00474">
    <property type="entry name" value="GLU5KINASE"/>
</dbReference>
<dbReference type="Pfam" id="PF00696">
    <property type="entry name" value="AA_kinase"/>
    <property type="match status" value="1"/>
</dbReference>
<dbReference type="GO" id="GO:0003723">
    <property type="term" value="F:RNA binding"/>
    <property type="evidence" value="ECO:0007669"/>
    <property type="project" value="InterPro"/>
</dbReference>
<keyword evidence="4 8" id="KW-0808">Transferase</keyword>
<dbReference type="InterPro" id="IPR001048">
    <property type="entry name" value="Asp/Glu/Uridylate_kinase"/>
</dbReference>
<evidence type="ECO:0000256" key="8">
    <source>
        <dbReference type="HAMAP-Rule" id="MF_00456"/>
    </source>
</evidence>
<feature type="binding site" evidence="8">
    <location>
        <position position="61"/>
    </location>
    <ligand>
        <name>substrate</name>
    </ligand>
</feature>
<feature type="binding site" evidence="8">
    <location>
        <begin position="221"/>
        <end position="227"/>
    </location>
    <ligand>
        <name>ATP</name>
        <dbReference type="ChEBI" id="CHEBI:30616"/>
    </ligand>
</feature>
<feature type="binding site" evidence="8">
    <location>
        <position position="21"/>
    </location>
    <ligand>
        <name>ATP</name>
        <dbReference type="ChEBI" id="CHEBI:30616"/>
    </ligand>
</feature>
<dbReference type="GO" id="GO:0005524">
    <property type="term" value="F:ATP binding"/>
    <property type="evidence" value="ECO:0007669"/>
    <property type="project" value="UniProtKB-KW"/>
</dbReference>
<dbReference type="InterPro" id="IPR011529">
    <property type="entry name" value="Glu_5kinase"/>
</dbReference>
<dbReference type="Proteomes" id="UP000321118">
    <property type="component" value="Unassembled WGS sequence"/>
</dbReference>
<comment type="pathway">
    <text evidence="8">Amino-acid biosynthesis; L-proline biosynthesis; L-glutamate 5-semialdehyde from L-glutamate: step 1/2.</text>
</comment>
<dbReference type="AlphaFoldDB" id="A0A510V3V8"/>
<name>A0A510V3V8_9CELL</name>
<feature type="binding site" evidence="8">
    <location>
        <position position="148"/>
    </location>
    <ligand>
        <name>substrate</name>
    </ligand>
</feature>
<dbReference type="InterPro" id="IPR002478">
    <property type="entry name" value="PUA"/>
</dbReference>
<dbReference type="InterPro" id="IPR015947">
    <property type="entry name" value="PUA-like_sf"/>
</dbReference>
<dbReference type="EC" id="2.7.2.11" evidence="8"/>
<evidence type="ECO:0000256" key="6">
    <source>
        <dbReference type="ARBA" id="ARBA00022777"/>
    </source>
</evidence>
<evidence type="ECO:0000256" key="1">
    <source>
        <dbReference type="ARBA" id="ARBA00022490"/>
    </source>
</evidence>
<dbReference type="PANTHER" id="PTHR43654">
    <property type="entry name" value="GLUTAMATE 5-KINASE"/>
    <property type="match status" value="1"/>
</dbReference>
<keyword evidence="6 8" id="KW-0418">Kinase</keyword>
<keyword evidence="11" id="KW-1185">Reference proteome</keyword>
<evidence type="ECO:0000313" key="10">
    <source>
        <dbReference type="EMBL" id="GEK21557.1"/>
    </source>
</evidence>
<reference evidence="10 11" key="1">
    <citation type="submission" date="2019-07" db="EMBL/GenBank/DDBJ databases">
        <title>Whole genome shotgun sequence of Cellulomonas xylanilytica NBRC 101102.</title>
        <authorList>
            <person name="Hosoyama A."/>
            <person name="Uohara A."/>
            <person name="Ohji S."/>
            <person name="Ichikawa N."/>
        </authorList>
    </citation>
    <scope>NUCLEOTIDE SEQUENCE [LARGE SCALE GENOMIC DNA]</scope>
    <source>
        <strain evidence="10 11">NBRC 101102</strain>
    </source>
</reference>
<dbReference type="EMBL" id="BJUB01000006">
    <property type="protein sequence ID" value="GEK21557.1"/>
    <property type="molecule type" value="Genomic_DNA"/>
</dbReference>
<dbReference type="InterPro" id="IPR001057">
    <property type="entry name" value="Glu/AcGlu_kinase"/>
</dbReference>
<sequence length="379" mass="39671">MTVDALQDRQQLVTASRVVVKIGSSSLTGPDGRLAPERLNALVDVLAARRAAGGQVVLVSSGAIAAGLGPLGLATRPRDLATQQAAASVGQGLLVAHYTAAFARFGLQVGQVLLTADDTVRRVHYRNAHRALTRLLDLGIVPVINENDAVATDEIRFGDNDRLAALVSHLVHADALLLLSDVDSLYTGPPSRDGSRRIASVVHAQDLEGIDIASRGSAVGTGGMVTKLESVAIATQSGVPVVLTSAAQAAQALAGHDVGTWFTATGRRTSIRRLWLAHAANTRGRLVLDDGAVRAVRERGTSLLPAGVTGVEGTFEAGDPVELVGPDGHLVARGLVSYDADEVPALLGRSTSELRASLGPGYDRELVHRDDLVLVRKRR</sequence>
<evidence type="ECO:0000259" key="9">
    <source>
        <dbReference type="SMART" id="SM00359"/>
    </source>
</evidence>
<dbReference type="Pfam" id="PF01472">
    <property type="entry name" value="PUA"/>
    <property type="match status" value="1"/>
</dbReference>
<comment type="subcellular location">
    <subcellularLocation>
        <location evidence="8">Cytoplasm</location>
    </subcellularLocation>
</comment>
<evidence type="ECO:0000256" key="5">
    <source>
        <dbReference type="ARBA" id="ARBA00022741"/>
    </source>
</evidence>
<dbReference type="Gene3D" id="3.40.1160.10">
    <property type="entry name" value="Acetylglutamate kinase-like"/>
    <property type="match status" value="1"/>
</dbReference>
<keyword evidence="2 8" id="KW-0028">Amino-acid biosynthesis</keyword>
<dbReference type="NCBIfam" id="TIGR01027">
    <property type="entry name" value="proB"/>
    <property type="match status" value="1"/>
</dbReference>
<dbReference type="Gene3D" id="2.30.130.10">
    <property type="entry name" value="PUA domain"/>
    <property type="match status" value="1"/>
</dbReference>
<dbReference type="InterPro" id="IPR036393">
    <property type="entry name" value="AceGlu_kinase-like_sf"/>
</dbReference>
<keyword evidence="3 8" id="KW-0641">Proline biosynthesis</keyword>
<keyword evidence="1 8" id="KW-0963">Cytoplasm</keyword>
<comment type="caution">
    <text evidence="10">The sequence shown here is derived from an EMBL/GenBank/DDBJ whole genome shotgun (WGS) entry which is preliminary data.</text>
</comment>
<dbReference type="FunFam" id="3.40.1160.10:FF:000018">
    <property type="entry name" value="Glutamate 5-kinase"/>
    <property type="match status" value="1"/>
</dbReference>
<protein>
    <recommendedName>
        <fullName evidence="8">Glutamate 5-kinase</fullName>
        <ecNumber evidence="8">2.7.2.11</ecNumber>
    </recommendedName>
    <alternativeName>
        <fullName evidence="8">Gamma-glutamyl kinase</fullName>
        <shortName evidence="8">GK</shortName>
    </alternativeName>
</protein>
<dbReference type="InterPro" id="IPR005715">
    <property type="entry name" value="Glu_5kinase/COase_Synthase"/>
</dbReference>
<comment type="function">
    <text evidence="8">Catalyzes the transfer of a phosphate group to glutamate to form L-glutamate 5-phosphate.</text>
</comment>
<evidence type="ECO:0000256" key="3">
    <source>
        <dbReference type="ARBA" id="ARBA00022650"/>
    </source>
</evidence>
<dbReference type="PANTHER" id="PTHR43654:SF1">
    <property type="entry name" value="ISOPENTENYL PHOSPHATE KINASE"/>
    <property type="match status" value="1"/>
</dbReference>
<dbReference type="CDD" id="cd21157">
    <property type="entry name" value="PUA_G5K"/>
    <property type="match status" value="1"/>
</dbReference>